<evidence type="ECO:0000256" key="3">
    <source>
        <dbReference type="ARBA" id="ARBA00012944"/>
    </source>
</evidence>
<reference evidence="10" key="2">
    <citation type="submission" date="2014-03" db="EMBL/GenBank/DDBJ databases">
        <title>The whipworm genome and dual-species transcriptomics of an intimate host-pathogen interaction.</title>
        <authorList>
            <person name="Foth B.J."/>
            <person name="Tsai I.J."/>
            <person name="Reid A.J."/>
            <person name="Bancroft A.J."/>
            <person name="Nichol S."/>
            <person name="Tracey A."/>
            <person name="Holroyd N."/>
            <person name="Cotton J.A."/>
            <person name="Stanley E.J."/>
            <person name="Zarowiecki M."/>
            <person name="Liu J.Z."/>
            <person name="Huckvale T."/>
            <person name="Cooper P.J."/>
            <person name="Grencis R.K."/>
            <person name="Berriman M."/>
        </authorList>
    </citation>
    <scope>NUCLEOTIDE SEQUENCE [LARGE SCALE GENOMIC DNA]</scope>
</reference>
<evidence type="ECO:0000259" key="9">
    <source>
        <dbReference type="Pfam" id="PF00361"/>
    </source>
</evidence>
<dbReference type="InterPro" id="IPR001750">
    <property type="entry name" value="ND/Mrp_TM"/>
</dbReference>
<organism evidence="10 11">
    <name type="scientific">Trichuris trichiura</name>
    <name type="common">Whipworm</name>
    <name type="synonym">Trichocephalus trichiurus</name>
    <dbReference type="NCBI Taxonomy" id="36087"/>
    <lineage>
        <taxon>Eukaryota</taxon>
        <taxon>Metazoa</taxon>
        <taxon>Ecdysozoa</taxon>
        <taxon>Nematoda</taxon>
        <taxon>Enoplea</taxon>
        <taxon>Dorylaimia</taxon>
        <taxon>Trichinellida</taxon>
        <taxon>Trichuridae</taxon>
        <taxon>Trichuris</taxon>
    </lineage>
</organism>
<evidence type="ECO:0000256" key="8">
    <source>
        <dbReference type="ARBA" id="ARBA00049551"/>
    </source>
</evidence>
<name>A0A077ZK74_TRITR</name>
<dbReference type="Proteomes" id="UP000030665">
    <property type="component" value="Unassembled WGS sequence"/>
</dbReference>
<comment type="subcellular location">
    <subcellularLocation>
        <location evidence="2">Membrane</location>
        <topology evidence="2">Multi-pass membrane protein</topology>
    </subcellularLocation>
</comment>
<evidence type="ECO:0000256" key="1">
    <source>
        <dbReference type="ARBA" id="ARBA00003257"/>
    </source>
</evidence>
<protein>
    <recommendedName>
        <fullName evidence="3">NADH:ubiquinone reductase (H(+)-translocating)</fullName>
        <ecNumber evidence="3">7.1.1.2</ecNumber>
    </recommendedName>
    <alternativeName>
        <fullName evidence="7">NADH dehydrogenase subunit 5</fullName>
    </alternativeName>
</protein>
<dbReference type="Pfam" id="PF00361">
    <property type="entry name" value="Proton_antipo_M"/>
    <property type="match status" value="1"/>
</dbReference>
<evidence type="ECO:0000256" key="2">
    <source>
        <dbReference type="ARBA" id="ARBA00004141"/>
    </source>
</evidence>
<comment type="function">
    <text evidence="1">Core subunit of the mitochondrial membrane respiratory chain NADH dehydrogenase (Complex I) that is believed to belong to the minimal assembly required for catalysis. Complex I functions in the transfer of electrons from NADH to the respiratory chain. The immediate electron acceptor for the enzyme is believed to be ubiquinone.</text>
</comment>
<dbReference type="GO" id="GO:0015990">
    <property type="term" value="P:electron transport coupled proton transport"/>
    <property type="evidence" value="ECO:0007669"/>
    <property type="project" value="TreeGrafter"/>
</dbReference>
<dbReference type="EMBL" id="HG806890">
    <property type="protein sequence ID" value="CDW60103.1"/>
    <property type="molecule type" value="Genomic_DNA"/>
</dbReference>
<comment type="catalytic activity">
    <reaction evidence="8">
        <text>a ubiquinone + NADH + 5 H(+)(in) = a ubiquinol + NAD(+) + 4 H(+)(out)</text>
        <dbReference type="Rhea" id="RHEA:29091"/>
        <dbReference type="Rhea" id="RHEA-COMP:9565"/>
        <dbReference type="Rhea" id="RHEA-COMP:9566"/>
        <dbReference type="ChEBI" id="CHEBI:15378"/>
        <dbReference type="ChEBI" id="CHEBI:16389"/>
        <dbReference type="ChEBI" id="CHEBI:17976"/>
        <dbReference type="ChEBI" id="CHEBI:57540"/>
        <dbReference type="ChEBI" id="CHEBI:57945"/>
        <dbReference type="EC" id="7.1.1.2"/>
    </reaction>
</comment>
<keyword evidence="4" id="KW-0812">Transmembrane</keyword>
<dbReference type="AlphaFoldDB" id="A0A077ZK74"/>
<sequence length="85" mass="9476">MHELAEKDLLSQAAPTPVSSLVHSSTLVVAGTVLCIELNLLYFLHHIGYLISLFSRLSAFYEKDLKKLLAYSTKSQSALVIYNLH</sequence>
<evidence type="ECO:0000313" key="11">
    <source>
        <dbReference type="Proteomes" id="UP000030665"/>
    </source>
</evidence>
<evidence type="ECO:0000256" key="6">
    <source>
        <dbReference type="ARBA" id="ARBA00023136"/>
    </source>
</evidence>
<gene>
    <name evidence="10" type="ORF">TTRE_0000845601</name>
</gene>
<accession>A0A077ZK74</accession>
<dbReference type="PANTHER" id="PTHR42829:SF2">
    <property type="entry name" value="NADH-UBIQUINONE OXIDOREDUCTASE CHAIN 5"/>
    <property type="match status" value="1"/>
</dbReference>
<keyword evidence="6" id="KW-0472">Membrane</keyword>
<evidence type="ECO:0000256" key="7">
    <source>
        <dbReference type="ARBA" id="ARBA00031027"/>
    </source>
</evidence>
<evidence type="ECO:0000256" key="5">
    <source>
        <dbReference type="ARBA" id="ARBA00022989"/>
    </source>
</evidence>
<evidence type="ECO:0000313" key="10">
    <source>
        <dbReference type="EMBL" id="CDW60103.1"/>
    </source>
</evidence>
<reference evidence="10" key="1">
    <citation type="submission" date="2014-01" db="EMBL/GenBank/DDBJ databases">
        <authorList>
            <person name="Aslett M."/>
        </authorList>
    </citation>
    <scope>NUCLEOTIDE SEQUENCE</scope>
</reference>
<dbReference type="GO" id="GO:0042773">
    <property type="term" value="P:ATP synthesis coupled electron transport"/>
    <property type="evidence" value="ECO:0007669"/>
    <property type="project" value="InterPro"/>
</dbReference>
<dbReference type="STRING" id="36087.A0A077ZK74"/>
<keyword evidence="11" id="KW-1185">Reference proteome</keyword>
<dbReference type="GO" id="GO:0003954">
    <property type="term" value="F:NADH dehydrogenase activity"/>
    <property type="evidence" value="ECO:0007669"/>
    <property type="project" value="TreeGrafter"/>
</dbReference>
<dbReference type="GO" id="GO:0008137">
    <property type="term" value="F:NADH dehydrogenase (ubiquinone) activity"/>
    <property type="evidence" value="ECO:0007669"/>
    <property type="project" value="UniProtKB-EC"/>
</dbReference>
<proteinExistence type="predicted"/>
<evidence type="ECO:0000256" key="4">
    <source>
        <dbReference type="ARBA" id="ARBA00022692"/>
    </source>
</evidence>
<dbReference type="GO" id="GO:0016020">
    <property type="term" value="C:membrane"/>
    <property type="evidence" value="ECO:0007669"/>
    <property type="project" value="UniProtKB-SubCell"/>
</dbReference>
<dbReference type="OrthoDB" id="5842631at2759"/>
<dbReference type="EC" id="7.1.1.2" evidence="3"/>
<keyword evidence="5" id="KW-1133">Transmembrane helix</keyword>
<dbReference type="PANTHER" id="PTHR42829">
    <property type="entry name" value="NADH-UBIQUINONE OXIDOREDUCTASE CHAIN 5"/>
    <property type="match status" value="1"/>
</dbReference>
<feature type="domain" description="NADH:quinone oxidoreductase/Mrp antiporter transmembrane" evidence="9">
    <location>
        <begin position="12"/>
        <end position="82"/>
    </location>
</feature>
<dbReference type="InterPro" id="IPR003945">
    <property type="entry name" value="NU5C-like"/>
</dbReference>